<evidence type="ECO:0000259" key="3">
    <source>
        <dbReference type="PROSITE" id="PS51186"/>
    </source>
</evidence>
<keyword evidence="2" id="KW-0012">Acyltransferase</keyword>
<keyword evidence="5" id="KW-1185">Reference proteome</keyword>
<name>A0A2G4YSH8_9PROT</name>
<dbReference type="Gene3D" id="3.40.630.30">
    <property type="match status" value="1"/>
</dbReference>
<dbReference type="GO" id="GO:0016747">
    <property type="term" value="F:acyltransferase activity, transferring groups other than amino-acyl groups"/>
    <property type="evidence" value="ECO:0007669"/>
    <property type="project" value="InterPro"/>
</dbReference>
<accession>A0A2G4YSH8</accession>
<feature type="domain" description="N-acetyltransferase" evidence="3">
    <location>
        <begin position="3"/>
        <end position="145"/>
    </location>
</feature>
<dbReference type="PANTHER" id="PTHR43800:SF1">
    <property type="entry name" value="PEPTIDYL-LYSINE N-ACETYLTRANSFERASE YJAB"/>
    <property type="match status" value="1"/>
</dbReference>
<sequence length="145" mass="16477">MALNLVKAGTDDLAYLLQLRKTSMGEHFVRAGLFLSEEEHLLRLQDGFEYCFIIVRNGAAVGMIKYRVMEDKIDIMQVQISPDFQGQGIGKTILQQLLSDAERDGKKVMLSVLKQNPAQNLYHKLGFKTVGEDEDEFYMEWSGSL</sequence>
<dbReference type="OrthoDB" id="7585366at2"/>
<protein>
    <submittedName>
        <fullName evidence="4">GNAT family N-acetyltransferase</fullName>
    </submittedName>
</protein>
<dbReference type="PROSITE" id="PS51186">
    <property type="entry name" value="GNAT"/>
    <property type="match status" value="1"/>
</dbReference>
<evidence type="ECO:0000313" key="4">
    <source>
        <dbReference type="EMBL" id="PHZ85301.1"/>
    </source>
</evidence>
<dbReference type="RefSeq" id="WP_099472190.1">
    <property type="nucleotide sequence ID" value="NZ_CP041025.1"/>
</dbReference>
<comment type="caution">
    <text evidence="4">The sequence shown here is derived from an EMBL/GenBank/DDBJ whole genome shotgun (WGS) entry which is preliminary data.</text>
</comment>
<organism evidence="4 5">
    <name type="scientific">Paremcibacter congregatus</name>
    <dbReference type="NCBI Taxonomy" id="2043170"/>
    <lineage>
        <taxon>Bacteria</taxon>
        <taxon>Pseudomonadati</taxon>
        <taxon>Pseudomonadota</taxon>
        <taxon>Alphaproteobacteria</taxon>
        <taxon>Emcibacterales</taxon>
        <taxon>Emcibacteraceae</taxon>
        <taxon>Paremcibacter</taxon>
    </lineage>
</organism>
<dbReference type="InterPro" id="IPR000182">
    <property type="entry name" value="GNAT_dom"/>
</dbReference>
<reference evidence="4 5" key="1">
    <citation type="submission" date="2017-10" db="EMBL/GenBank/DDBJ databases">
        <title>Frigbacter circumglobatus gen. nov. sp. nov., isolated from sediment cultured in situ.</title>
        <authorList>
            <person name="Zhao Z."/>
        </authorList>
    </citation>
    <scope>NUCLEOTIDE SEQUENCE [LARGE SCALE GENOMIC DNA]</scope>
    <source>
        <strain evidence="4 5">ZYL</strain>
    </source>
</reference>
<dbReference type="EMBL" id="PDEM01000016">
    <property type="protein sequence ID" value="PHZ85301.1"/>
    <property type="molecule type" value="Genomic_DNA"/>
</dbReference>
<evidence type="ECO:0000256" key="2">
    <source>
        <dbReference type="ARBA" id="ARBA00023315"/>
    </source>
</evidence>
<proteinExistence type="predicted"/>
<dbReference type="InterPro" id="IPR016181">
    <property type="entry name" value="Acyl_CoA_acyltransferase"/>
</dbReference>
<dbReference type="AlphaFoldDB" id="A0A2G4YSH8"/>
<gene>
    <name evidence="4" type="ORF">CRD36_07810</name>
</gene>
<evidence type="ECO:0000313" key="5">
    <source>
        <dbReference type="Proteomes" id="UP000229730"/>
    </source>
</evidence>
<dbReference type="CDD" id="cd04301">
    <property type="entry name" value="NAT_SF"/>
    <property type="match status" value="1"/>
</dbReference>
<dbReference type="PANTHER" id="PTHR43800">
    <property type="entry name" value="PEPTIDYL-LYSINE N-ACETYLTRANSFERASE YJAB"/>
    <property type="match status" value="1"/>
</dbReference>
<keyword evidence="1 4" id="KW-0808">Transferase</keyword>
<dbReference type="Pfam" id="PF00583">
    <property type="entry name" value="Acetyltransf_1"/>
    <property type="match status" value="1"/>
</dbReference>
<dbReference type="InParanoid" id="A0A2G4YSH8"/>
<dbReference type="Proteomes" id="UP000229730">
    <property type="component" value="Unassembled WGS sequence"/>
</dbReference>
<dbReference type="SUPFAM" id="SSF55729">
    <property type="entry name" value="Acyl-CoA N-acyltransferases (Nat)"/>
    <property type="match status" value="1"/>
</dbReference>
<evidence type="ECO:0000256" key="1">
    <source>
        <dbReference type="ARBA" id="ARBA00022679"/>
    </source>
</evidence>